<evidence type="ECO:0000313" key="2">
    <source>
        <dbReference type="EMBL" id="EKO40687.1"/>
    </source>
</evidence>
<accession>K6FQ61</accession>
<dbReference type="Proteomes" id="UP000006272">
    <property type="component" value="Unassembled WGS sequence"/>
</dbReference>
<reference evidence="2 3" key="1">
    <citation type="submission" date="2012-07" db="EMBL/GenBank/DDBJ databases">
        <title>Draft genome sequence of Desulfovibrio magneticus str. Maddingley MBC34 obtained from a metagenomic sequence of a methanogenic enrichment isolated from coal-seam formation water in Victoria, Australia.</title>
        <authorList>
            <person name="Greenfield P."/>
            <person name="Hendry P."/>
            <person name="Li D."/>
            <person name="Rosewarne C.P."/>
            <person name="Tran-Dinh N."/>
            <person name="Elbourne L.D.H."/>
            <person name="Paulsen I.T."/>
            <person name="Midgley D.J."/>
        </authorList>
    </citation>
    <scope>NUCLEOTIDE SEQUENCE [LARGE SCALE GENOMIC DNA]</scope>
    <source>
        <strain evidence="3">Maddingley MBC34</strain>
    </source>
</reference>
<feature type="transmembrane region" description="Helical" evidence="1">
    <location>
        <begin position="132"/>
        <end position="151"/>
    </location>
</feature>
<comment type="caution">
    <text evidence="2">The sequence shown here is derived from an EMBL/GenBank/DDBJ whole genome shotgun (WGS) entry which is preliminary data.</text>
</comment>
<feature type="transmembrane region" description="Helical" evidence="1">
    <location>
        <begin position="334"/>
        <end position="358"/>
    </location>
</feature>
<organism evidence="2 3">
    <name type="scientific">Solidesulfovibrio magneticus str. Maddingley MBC34</name>
    <dbReference type="NCBI Taxonomy" id="1206767"/>
    <lineage>
        <taxon>Bacteria</taxon>
        <taxon>Pseudomonadati</taxon>
        <taxon>Thermodesulfobacteriota</taxon>
        <taxon>Desulfovibrionia</taxon>
        <taxon>Desulfovibrionales</taxon>
        <taxon>Desulfovibrionaceae</taxon>
        <taxon>Solidesulfovibrio</taxon>
    </lineage>
</organism>
<keyword evidence="1" id="KW-0472">Membrane</keyword>
<sequence length="453" mass="50596">MREQPSPIIPQEHNEDRYANILINSKNVLAKTVSLDSFKSTPQDIKTTQTPGSTIAEFFLYTLIGLLTGGLSGFITSSVPTISPGYTPCLVSFAISIAVITIATNATLAITVAVTLGLINHIAAFYLEAIPISYFTGLTTGVTCAIGASLCGRHNINLLNPIKSAYKFLSGDRYPDNREDDADHDDITRKVYRRLILRHTILSEIEGLSQQHLVIKELHENFGTGIPSPATLDSLQQLQEKTILHEQSSGKQSPEYPFILQPPAMRSYNLAVTDLFVEKALAYLNRKARLYSRQGFILYTIAFLCMASAILFSFTNNHSPDKILNAMISHDYLATHLMISSFIKNFTFYGLIILLAVYTARMGKTLFAQSEQMKDRRHALRQGRLFVHLKGGNVTIEELERAFNWNTTQDNAFFHLNTEAQAPWGTMFKEMMITLRETAKSSIELAKSAKKND</sequence>
<gene>
    <name evidence="2" type="ORF">B193_0580</name>
</gene>
<dbReference type="EMBL" id="ALAO01000054">
    <property type="protein sequence ID" value="EKO40687.1"/>
    <property type="molecule type" value="Genomic_DNA"/>
</dbReference>
<protein>
    <submittedName>
        <fullName evidence="2">Uncharacterized protein</fullName>
    </submittedName>
</protein>
<feature type="transmembrane region" description="Helical" evidence="1">
    <location>
        <begin position="296"/>
        <end position="314"/>
    </location>
</feature>
<proteinExistence type="predicted"/>
<keyword evidence="1" id="KW-0812">Transmembrane</keyword>
<dbReference type="AlphaFoldDB" id="K6FQ61"/>
<evidence type="ECO:0000256" key="1">
    <source>
        <dbReference type="SAM" id="Phobius"/>
    </source>
</evidence>
<feature type="transmembrane region" description="Helical" evidence="1">
    <location>
        <begin position="58"/>
        <end position="79"/>
    </location>
</feature>
<dbReference type="PATRIC" id="fig|1206767.3.peg.551"/>
<name>K6FQ61_9BACT</name>
<evidence type="ECO:0000313" key="3">
    <source>
        <dbReference type="Proteomes" id="UP000006272"/>
    </source>
</evidence>
<keyword evidence="1" id="KW-1133">Transmembrane helix</keyword>